<feature type="domain" description="Bacterial sugar transferase" evidence="4">
    <location>
        <begin position="43"/>
        <end position="231"/>
    </location>
</feature>
<dbReference type="PANTHER" id="PTHR30576:SF0">
    <property type="entry name" value="UNDECAPRENYL-PHOSPHATE N-ACETYLGALACTOSAMINYL 1-PHOSPHATE TRANSFERASE-RELATED"/>
    <property type="match status" value="1"/>
</dbReference>
<accession>A0ABW0SDN9</accession>
<organism evidence="5 6">
    <name type="scientific">Rubellimicrobium aerolatum</name>
    <dbReference type="NCBI Taxonomy" id="490979"/>
    <lineage>
        <taxon>Bacteria</taxon>
        <taxon>Pseudomonadati</taxon>
        <taxon>Pseudomonadota</taxon>
        <taxon>Alphaproteobacteria</taxon>
        <taxon>Rhodobacterales</taxon>
        <taxon>Roseobacteraceae</taxon>
        <taxon>Rubellimicrobium</taxon>
    </lineage>
</organism>
<dbReference type="RefSeq" id="WP_377109998.1">
    <property type="nucleotide sequence ID" value="NZ_JBHSNA010000010.1"/>
</dbReference>
<keyword evidence="3" id="KW-1133">Transmembrane helix</keyword>
<proteinExistence type="inferred from homology"/>
<protein>
    <submittedName>
        <fullName evidence="5">Sugar transferase</fullName>
    </submittedName>
</protein>
<feature type="transmembrane region" description="Helical" evidence="3">
    <location>
        <begin position="48"/>
        <end position="71"/>
    </location>
</feature>
<dbReference type="InterPro" id="IPR003362">
    <property type="entry name" value="Bact_transf"/>
</dbReference>
<gene>
    <name evidence="5" type="ORF">ACFPOC_11535</name>
</gene>
<keyword evidence="3" id="KW-0472">Membrane</keyword>
<sequence>MSLADPSVRLLPTVSPDAAVDGSAASTSGLSSAPGGIYAAFAKRLLDLLIVATVAGLVLPLVLVLLVIVAADGHSPIYGQDRLGRHGRVFRIWKLRTMVPDADRVLEAILSSDPEVRAEWDRHQKLRRDPRVTRVGAVLRKTSLDELPQLYNVLKGEMSIVGPRPMLPDQRDLYPGEDYFLLRPGITGLWQVSARHESSFAERARFDRRYAQSLSFRVDLAILLRTVRVVLTGTGC</sequence>
<evidence type="ECO:0000256" key="1">
    <source>
        <dbReference type="ARBA" id="ARBA00006464"/>
    </source>
</evidence>
<evidence type="ECO:0000259" key="4">
    <source>
        <dbReference type="Pfam" id="PF02397"/>
    </source>
</evidence>
<comment type="similarity">
    <text evidence="1">Belongs to the bacterial sugar transferase family.</text>
</comment>
<keyword evidence="2" id="KW-0270">Exopolysaccharide synthesis</keyword>
<keyword evidence="6" id="KW-1185">Reference proteome</keyword>
<reference evidence="6" key="1">
    <citation type="journal article" date="2019" name="Int. J. Syst. Evol. Microbiol.">
        <title>The Global Catalogue of Microorganisms (GCM) 10K type strain sequencing project: providing services to taxonomists for standard genome sequencing and annotation.</title>
        <authorList>
            <consortium name="The Broad Institute Genomics Platform"/>
            <consortium name="The Broad Institute Genome Sequencing Center for Infectious Disease"/>
            <person name="Wu L."/>
            <person name="Ma J."/>
        </authorList>
    </citation>
    <scope>NUCLEOTIDE SEQUENCE [LARGE SCALE GENOMIC DNA]</scope>
    <source>
        <strain evidence="6">KACC 11588</strain>
    </source>
</reference>
<keyword evidence="5" id="KW-0808">Transferase</keyword>
<keyword evidence="3" id="KW-0812">Transmembrane</keyword>
<evidence type="ECO:0000313" key="6">
    <source>
        <dbReference type="Proteomes" id="UP001596056"/>
    </source>
</evidence>
<dbReference type="Pfam" id="PF02397">
    <property type="entry name" value="Bac_transf"/>
    <property type="match status" value="1"/>
</dbReference>
<name>A0ABW0SDN9_9RHOB</name>
<comment type="caution">
    <text evidence="5">The sequence shown here is derived from an EMBL/GenBank/DDBJ whole genome shotgun (WGS) entry which is preliminary data.</text>
</comment>
<evidence type="ECO:0000256" key="2">
    <source>
        <dbReference type="ARBA" id="ARBA00023169"/>
    </source>
</evidence>
<dbReference type="EMBL" id="JBHSNA010000010">
    <property type="protein sequence ID" value="MFC5567040.1"/>
    <property type="molecule type" value="Genomic_DNA"/>
</dbReference>
<evidence type="ECO:0000313" key="5">
    <source>
        <dbReference type="EMBL" id="MFC5567040.1"/>
    </source>
</evidence>
<dbReference type="GO" id="GO:0016740">
    <property type="term" value="F:transferase activity"/>
    <property type="evidence" value="ECO:0007669"/>
    <property type="project" value="UniProtKB-KW"/>
</dbReference>
<evidence type="ECO:0000256" key="3">
    <source>
        <dbReference type="SAM" id="Phobius"/>
    </source>
</evidence>
<dbReference type="Proteomes" id="UP001596056">
    <property type="component" value="Unassembled WGS sequence"/>
</dbReference>
<dbReference type="PANTHER" id="PTHR30576">
    <property type="entry name" value="COLANIC BIOSYNTHESIS UDP-GLUCOSE LIPID CARRIER TRANSFERASE"/>
    <property type="match status" value="1"/>
</dbReference>